<dbReference type="Pfam" id="PF01627">
    <property type="entry name" value="Hpt"/>
    <property type="match status" value="1"/>
</dbReference>
<proteinExistence type="predicted"/>
<dbReference type="KEGG" id="dgg:DGI_2994"/>
<evidence type="ECO:0000256" key="13">
    <source>
        <dbReference type="SAM" id="MobiDB-lite"/>
    </source>
</evidence>
<name>T2GFM3_MEGG1</name>
<dbReference type="SMART" id="SM00260">
    <property type="entry name" value="CheW"/>
    <property type="match status" value="1"/>
</dbReference>
<keyword evidence="7" id="KW-0547">Nucleotide-binding</keyword>
<gene>
    <name evidence="17" type="ORF">DGI_2994</name>
</gene>
<accession>T2GFM3</accession>
<dbReference type="Proteomes" id="UP000016587">
    <property type="component" value="Chromosome"/>
</dbReference>
<evidence type="ECO:0000256" key="5">
    <source>
        <dbReference type="ARBA" id="ARBA00022553"/>
    </source>
</evidence>
<keyword evidence="5 12" id="KW-0597">Phosphoprotein</keyword>
<sequence length="680" mass="73184">MQHPPPDEAFREEMAEQLEVAESALLALEQCGLHAGPRCVEHVQGLFRAFHTIKGLAGMVGCTDVAALTHVLESILEPVRRDTARMLPDLLELVLAARDLLAAAVQAESCHVLADELQGMTRILEQRLLPVARSAAPAPAPPLPEAAESPRYRWHVRFAPNAPDLFGRVDVLELLQSLEEAGARGLTPQPRGMDCLELVEPATPLLAWECEFDGPLDENGVRDLFIFVEDAATVTVRPLAASAEPPASPVAPVLPVSPVSPPVATEKKENEEREATSSTHSLRRAAQTSAAEPRTANQTDTRVDARKLEHMVGLVGELVIAQSRLLAISTRLGDAPLQRVVEELEYLSASLRDQAMGMRMASLGTVFGRLRRTVRDLCHELGKDAAFIARGGETELDKTVLEQLATPLLHLLRNALEHGLETPAERRAAGKPPRGAITLDATQAAGTVIVTLADDGRGLDHDAIAARAQALGLVRDGQALSDDELFDLLCQPGFSPAPPHAEDADTSRGLELMRRTLAALRGQATLTSTPGSGVTVQIRLPLTMAIIEGLQVRVGQERFIIPLAMVEECVELHRQGRGRDRLLALREALVPCVFLRELFSVAGETPAIEHVVVTQAAGQRTGLVVDEVLGQQQAVVKPLGALFRHRAEFAGAAVQGDGDLALILDVPHVVQAGREQPTGR</sequence>
<evidence type="ECO:0000313" key="17">
    <source>
        <dbReference type="EMBL" id="AGW14717.1"/>
    </source>
</evidence>
<dbReference type="InterPro" id="IPR005467">
    <property type="entry name" value="His_kinase_dom"/>
</dbReference>
<dbReference type="Gene3D" id="3.30.565.10">
    <property type="entry name" value="Histidine kinase-like ATPase, C-terminal domain"/>
    <property type="match status" value="1"/>
</dbReference>
<evidence type="ECO:0000256" key="6">
    <source>
        <dbReference type="ARBA" id="ARBA00022679"/>
    </source>
</evidence>
<dbReference type="EMBL" id="CP006585">
    <property type="protein sequence ID" value="AGW14717.1"/>
    <property type="molecule type" value="Genomic_DNA"/>
</dbReference>
<dbReference type="GO" id="GO:0000155">
    <property type="term" value="F:phosphorelay sensor kinase activity"/>
    <property type="evidence" value="ECO:0007669"/>
    <property type="project" value="InterPro"/>
</dbReference>
<dbReference type="InterPro" id="IPR008207">
    <property type="entry name" value="Sig_transdc_His_kin_Hpt_dom"/>
</dbReference>
<dbReference type="Pfam" id="PF02518">
    <property type="entry name" value="HATPase_c"/>
    <property type="match status" value="1"/>
</dbReference>
<dbReference type="SMART" id="SM00073">
    <property type="entry name" value="HPT"/>
    <property type="match status" value="1"/>
</dbReference>
<evidence type="ECO:0000256" key="4">
    <source>
        <dbReference type="ARBA" id="ARBA00022500"/>
    </source>
</evidence>
<dbReference type="SUPFAM" id="SSF55874">
    <property type="entry name" value="ATPase domain of HSP90 chaperone/DNA topoisomerase II/histidine kinase"/>
    <property type="match status" value="1"/>
</dbReference>
<evidence type="ECO:0000256" key="3">
    <source>
        <dbReference type="ARBA" id="ARBA00021495"/>
    </source>
</evidence>
<dbReference type="OrthoDB" id="9803176at2"/>
<evidence type="ECO:0000259" key="15">
    <source>
        <dbReference type="PROSITE" id="PS50851"/>
    </source>
</evidence>
<evidence type="ECO:0000256" key="11">
    <source>
        <dbReference type="ARBA" id="ARBA00035100"/>
    </source>
</evidence>
<dbReference type="SUPFAM" id="SSF47384">
    <property type="entry name" value="Homodimeric domain of signal transducing histidine kinase"/>
    <property type="match status" value="1"/>
</dbReference>
<evidence type="ECO:0000256" key="1">
    <source>
        <dbReference type="ARBA" id="ARBA00000085"/>
    </source>
</evidence>
<dbReference type="PRINTS" id="PR00344">
    <property type="entry name" value="BCTRLSENSOR"/>
</dbReference>
<dbReference type="PROSITE" id="PS50894">
    <property type="entry name" value="HPT"/>
    <property type="match status" value="1"/>
</dbReference>
<dbReference type="InterPro" id="IPR004105">
    <property type="entry name" value="CheA-like_dim"/>
</dbReference>
<dbReference type="InterPro" id="IPR036097">
    <property type="entry name" value="HisK_dim/P_sf"/>
</dbReference>
<dbReference type="InterPro" id="IPR004358">
    <property type="entry name" value="Sig_transdc_His_kin-like_C"/>
</dbReference>
<organism evidence="17 18">
    <name type="scientific">Megalodesulfovibrio gigas (strain ATCC 19364 / DSM 1382 / NCIMB 9332 / VKM B-1759)</name>
    <name type="common">Desulfovibrio gigas</name>
    <dbReference type="NCBI Taxonomy" id="1121448"/>
    <lineage>
        <taxon>Bacteria</taxon>
        <taxon>Pseudomonadati</taxon>
        <taxon>Thermodesulfobacteriota</taxon>
        <taxon>Desulfovibrionia</taxon>
        <taxon>Desulfovibrionales</taxon>
        <taxon>Desulfovibrionaceae</taxon>
        <taxon>Megalodesulfovibrio</taxon>
    </lineage>
</organism>
<keyword evidence="6" id="KW-0808">Transferase</keyword>
<dbReference type="InterPro" id="IPR051315">
    <property type="entry name" value="Bact_Chemotaxis_CheA"/>
</dbReference>
<feature type="region of interest" description="Disordered" evidence="13">
    <location>
        <begin position="243"/>
        <end position="303"/>
    </location>
</feature>
<evidence type="ECO:0000256" key="8">
    <source>
        <dbReference type="ARBA" id="ARBA00022777"/>
    </source>
</evidence>
<dbReference type="InterPro" id="IPR036641">
    <property type="entry name" value="HPT_dom_sf"/>
</dbReference>
<dbReference type="eggNOG" id="COG0643">
    <property type="taxonomic scope" value="Bacteria"/>
</dbReference>
<dbReference type="PROSITE" id="PS50109">
    <property type="entry name" value="HIS_KIN"/>
    <property type="match status" value="1"/>
</dbReference>
<dbReference type="AlphaFoldDB" id="T2GFM3"/>
<dbReference type="SMART" id="SM01231">
    <property type="entry name" value="H-kinase_dim"/>
    <property type="match status" value="1"/>
</dbReference>
<dbReference type="Pfam" id="PF01584">
    <property type="entry name" value="CheW"/>
    <property type="match status" value="1"/>
</dbReference>
<dbReference type="InterPro" id="IPR002545">
    <property type="entry name" value="CheW-lke_dom"/>
</dbReference>
<dbReference type="GO" id="GO:0006935">
    <property type="term" value="P:chemotaxis"/>
    <property type="evidence" value="ECO:0007669"/>
    <property type="project" value="UniProtKB-KW"/>
</dbReference>
<dbReference type="RefSeq" id="WP_021761784.1">
    <property type="nucleotide sequence ID" value="NC_022444.1"/>
</dbReference>
<keyword evidence="10" id="KW-0902">Two-component regulatory system</keyword>
<dbReference type="Gene3D" id="2.30.30.40">
    <property type="entry name" value="SH3 Domains"/>
    <property type="match status" value="1"/>
</dbReference>
<dbReference type="SUPFAM" id="SSF50341">
    <property type="entry name" value="CheW-like"/>
    <property type="match status" value="1"/>
</dbReference>
<dbReference type="PATRIC" id="fig|1121448.10.peg.2954"/>
<dbReference type="PANTHER" id="PTHR43395">
    <property type="entry name" value="SENSOR HISTIDINE KINASE CHEA"/>
    <property type="match status" value="1"/>
</dbReference>
<keyword evidence="8 17" id="KW-0418">Kinase</keyword>
<protein>
    <recommendedName>
        <fullName evidence="3">Chemotaxis protein CheA</fullName>
        <ecNumber evidence="2">2.7.13.3</ecNumber>
    </recommendedName>
</protein>
<dbReference type="CDD" id="cd00088">
    <property type="entry name" value="HPT"/>
    <property type="match status" value="1"/>
</dbReference>
<comment type="catalytic activity">
    <reaction evidence="1">
        <text>ATP + protein L-histidine = ADP + protein N-phospho-L-histidine.</text>
        <dbReference type="EC" id="2.7.13.3"/>
    </reaction>
</comment>
<dbReference type="Gene3D" id="1.10.287.560">
    <property type="entry name" value="Histidine kinase CheA-like, homodimeric domain"/>
    <property type="match status" value="1"/>
</dbReference>
<dbReference type="PANTHER" id="PTHR43395:SF10">
    <property type="entry name" value="CHEMOTAXIS PROTEIN CHEA"/>
    <property type="match status" value="1"/>
</dbReference>
<dbReference type="GO" id="GO:0005737">
    <property type="term" value="C:cytoplasm"/>
    <property type="evidence" value="ECO:0007669"/>
    <property type="project" value="InterPro"/>
</dbReference>
<dbReference type="InterPro" id="IPR003594">
    <property type="entry name" value="HATPase_dom"/>
</dbReference>
<evidence type="ECO:0000256" key="2">
    <source>
        <dbReference type="ARBA" id="ARBA00012438"/>
    </source>
</evidence>
<dbReference type="Pfam" id="PF02895">
    <property type="entry name" value="H-kinase_dim"/>
    <property type="match status" value="1"/>
</dbReference>
<feature type="compositionally biased region" description="Low complexity" evidence="13">
    <location>
        <begin position="243"/>
        <end position="257"/>
    </location>
</feature>
<comment type="function">
    <text evidence="11">Involved in the transmission of sensory signals from the chemoreceptors to the flagellar motors. CheA is autophosphorylated; it can transfer its phosphate group to either CheB or CheY.</text>
</comment>
<reference evidence="17 18" key="1">
    <citation type="journal article" date="2013" name="J. Bacteriol.">
        <title>Roles of HynAB and Ech, the only two hydrogenases found in the model sulfate reducer Desulfovibrio gigas.</title>
        <authorList>
            <person name="Morais-Silva F.O."/>
            <person name="Santos C.I."/>
            <person name="Rodrigues R."/>
            <person name="Pereira I.A."/>
            <person name="Rodrigues-Pousada C."/>
        </authorList>
    </citation>
    <scope>NUCLEOTIDE SEQUENCE [LARGE SCALE GENOMIC DNA]</scope>
    <source>
        <strain evidence="18">ATCC 19364 / DSM 1382 / NCIMB 9332 / VKM B-1759</strain>
    </source>
</reference>
<dbReference type="SMART" id="SM00387">
    <property type="entry name" value="HATPase_c"/>
    <property type="match status" value="1"/>
</dbReference>
<feature type="domain" description="CheW-like" evidence="15">
    <location>
        <begin position="546"/>
        <end position="675"/>
    </location>
</feature>
<evidence type="ECO:0000259" key="16">
    <source>
        <dbReference type="PROSITE" id="PS50894"/>
    </source>
</evidence>
<keyword evidence="4" id="KW-0145">Chemotaxis</keyword>
<evidence type="ECO:0000256" key="9">
    <source>
        <dbReference type="ARBA" id="ARBA00022840"/>
    </source>
</evidence>
<feature type="compositionally biased region" description="Basic and acidic residues" evidence="13">
    <location>
        <begin position="265"/>
        <end position="275"/>
    </location>
</feature>
<dbReference type="InterPro" id="IPR036890">
    <property type="entry name" value="HATPase_C_sf"/>
</dbReference>
<dbReference type="InterPro" id="IPR036061">
    <property type="entry name" value="CheW-like_dom_sf"/>
</dbReference>
<keyword evidence="18" id="KW-1185">Reference proteome</keyword>
<evidence type="ECO:0000259" key="14">
    <source>
        <dbReference type="PROSITE" id="PS50109"/>
    </source>
</evidence>
<dbReference type="FunFam" id="3.30.565.10:FF:000016">
    <property type="entry name" value="Chemotaxis protein CheA, putative"/>
    <property type="match status" value="1"/>
</dbReference>
<dbReference type="CDD" id="cd00731">
    <property type="entry name" value="CheA_reg"/>
    <property type="match status" value="1"/>
</dbReference>
<dbReference type="InterPro" id="IPR037006">
    <property type="entry name" value="CheA-like_homodim_sf"/>
</dbReference>
<evidence type="ECO:0000313" key="18">
    <source>
        <dbReference type="Proteomes" id="UP000016587"/>
    </source>
</evidence>
<dbReference type="HOGENOM" id="CLU_000650_3_6_7"/>
<dbReference type="STRING" id="1121448.DGI_2994"/>
<evidence type="ECO:0000256" key="10">
    <source>
        <dbReference type="ARBA" id="ARBA00023012"/>
    </source>
</evidence>
<feature type="modified residue" description="Phosphohistidine" evidence="12">
    <location>
        <position position="51"/>
    </location>
</feature>
<dbReference type="PROSITE" id="PS50851">
    <property type="entry name" value="CHEW"/>
    <property type="match status" value="1"/>
</dbReference>
<feature type="domain" description="Histidine kinase" evidence="14">
    <location>
        <begin position="337"/>
        <end position="544"/>
    </location>
</feature>
<dbReference type="Gene3D" id="1.20.120.160">
    <property type="entry name" value="HPT domain"/>
    <property type="match status" value="1"/>
</dbReference>
<keyword evidence="9" id="KW-0067">ATP-binding</keyword>
<feature type="domain" description="HPt" evidence="16">
    <location>
        <begin position="6"/>
        <end position="108"/>
    </location>
</feature>
<evidence type="ECO:0000256" key="7">
    <source>
        <dbReference type="ARBA" id="ARBA00022741"/>
    </source>
</evidence>
<feature type="compositionally biased region" description="Polar residues" evidence="13">
    <location>
        <begin position="276"/>
        <end position="300"/>
    </location>
</feature>
<evidence type="ECO:0000256" key="12">
    <source>
        <dbReference type="PROSITE-ProRule" id="PRU00110"/>
    </source>
</evidence>
<reference evidence="18" key="2">
    <citation type="submission" date="2013-07" db="EMBL/GenBank/DDBJ databases">
        <authorList>
            <person name="Morais-Silva F.O."/>
            <person name="Rezende A.M."/>
            <person name="Pimentel C."/>
            <person name="Resende D.M."/>
            <person name="Santos C.I."/>
            <person name="Clemente C."/>
            <person name="de Oliveira L.M."/>
            <person name="da Silva S.M."/>
            <person name="Costa D.A."/>
            <person name="Varela-Raposo A."/>
            <person name="Horacio E.C.A."/>
            <person name="Matos M."/>
            <person name="Flores O."/>
            <person name="Ruiz J.C."/>
            <person name="Rodrigues-Pousada C."/>
        </authorList>
    </citation>
    <scope>NUCLEOTIDE SEQUENCE [LARGE SCALE GENOMIC DNA]</scope>
    <source>
        <strain evidence="18">ATCC 19364 / DSM 1382 / NCIMB 9332 / VKM B-1759</strain>
    </source>
</reference>
<dbReference type="GO" id="GO:0005524">
    <property type="term" value="F:ATP binding"/>
    <property type="evidence" value="ECO:0007669"/>
    <property type="project" value="UniProtKB-KW"/>
</dbReference>
<dbReference type="SUPFAM" id="SSF47226">
    <property type="entry name" value="Histidine-containing phosphotransfer domain, HPT domain"/>
    <property type="match status" value="1"/>
</dbReference>
<dbReference type="EC" id="2.7.13.3" evidence="2"/>